<dbReference type="PATRIC" id="fig|44574.3.peg.3246"/>
<sequence length="314" mass="34518">MFEKLRSMVRFLDSDSKTDLTKKSDNDHMTQFMTLGNFSLGMGKIGPANRDDIDKQILNMMYERVAAGDFNIPVESNLPEICVDGRTDKNGSRKRVPSAAGGTLSIVYGFDLGNSESVDKKTEIELTAEVIDILKNKKHTTAVHGDDHSDCGCGACAKAPDIYRYIIKEIDAIATLTNNYGISISDTEKAYVTKTAEKRLNQSDFFAEDRSSVIEAARSHGADYEELVDAHNELGIALNVKAGTTVDRAAIRREFGHQYDLFVVDAWTFDNAARELNAENHPEVADRISKAIAIQNVATASILGHSSLPIIPIK</sequence>
<gene>
    <name evidence="1" type="ORF">AAW31_13345</name>
    <name evidence="2" type="ORF">BCL69_100420</name>
</gene>
<dbReference type="Proteomes" id="UP000324176">
    <property type="component" value="Unassembled WGS sequence"/>
</dbReference>
<reference evidence="3" key="1">
    <citation type="submission" date="2015-05" db="EMBL/GenBank/DDBJ databases">
        <title>Draft genome of Nitrosomonas communis strain Nm2.</title>
        <authorList>
            <person name="Kozlowski J.A."/>
            <person name="Kits K.D."/>
            <person name="Stein L.Y."/>
        </authorList>
    </citation>
    <scope>NUCLEOTIDE SEQUENCE [LARGE SCALE GENOMIC DNA]</scope>
    <source>
        <strain evidence="3">Nm2</strain>
    </source>
</reference>
<evidence type="ECO:0000313" key="2">
    <source>
        <dbReference type="EMBL" id="TYP93019.1"/>
    </source>
</evidence>
<dbReference type="InterPro" id="IPR040931">
    <property type="entry name" value="CDCA"/>
</dbReference>
<evidence type="ECO:0000313" key="3">
    <source>
        <dbReference type="Proteomes" id="UP000034156"/>
    </source>
</evidence>
<dbReference type="EMBL" id="VNHT01000004">
    <property type="protein sequence ID" value="TYP93019.1"/>
    <property type="molecule type" value="Genomic_DNA"/>
</dbReference>
<evidence type="ECO:0000313" key="4">
    <source>
        <dbReference type="Proteomes" id="UP000324176"/>
    </source>
</evidence>
<dbReference type="KEGG" id="nco:AAW31_13345"/>
<name>A0A0F7KI59_9PROT</name>
<evidence type="ECO:0000313" key="1">
    <source>
        <dbReference type="EMBL" id="AKH38557.1"/>
    </source>
</evidence>
<accession>A0A0F7KI59</accession>
<dbReference type="Pfam" id="PF18484">
    <property type="entry name" value="CDCA"/>
    <property type="match status" value="1"/>
</dbReference>
<dbReference type="AlphaFoldDB" id="A0A0F7KI59"/>
<dbReference type="OrthoDB" id="8544300at2"/>
<dbReference type="SUPFAM" id="SSF159779">
    <property type="entry name" value="CdCA1 repeat-like"/>
    <property type="match status" value="1"/>
</dbReference>
<reference evidence="1 3" key="2">
    <citation type="journal article" date="2016" name="Genome Announc.">
        <title>Genome Sequence of Nitrosomonas communis Strain Nm2, a Mesophilic Ammonia-Oxidizing Bacterium Isolated from Mediterranean Soil.</title>
        <authorList>
            <person name="Kozlowski J.A."/>
            <person name="Kits K.D."/>
            <person name="Stein L.Y."/>
        </authorList>
    </citation>
    <scope>NUCLEOTIDE SEQUENCE [LARGE SCALE GENOMIC DNA]</scope>
    <source>
        <strain evidence="1 3">Nm2</strain>
    </source>
</reference>
<proteinExistence type="predicted"/>
<dbReference type="Proteomes" id="UP000034156">
    <property type="component" value="Chromosome"/>
</dbReference>
<protein>
    <submittedName>
        <fullName evidence="1">Uncharacterized protein</fullName>
    </submittedName>
</protein>
<dbReference type="EMBL" id="CP011451">
    <property type="protein sequence ID" value="AKH38557.1"/>
    <property type="molecule type" value="Genomic_DNA"/>
</dbReference>
<dbReference type="RefSeq" id="WP_046850595.1">
    <property type="nucleotide sequence ID" value="NZ_CP011451.1"/>
</dbReference>
<organism evidence="1 3">
    <name type="scientific">Nitrosomonas communis</name>
    <dbReference type="NCBI Taxonomy" id="44574"/>
    <lineage>
        <taxon>Bacteria</taxon>
        <taxon>Pseudomonadati</taxon>
        <taxon>Pseudomonadota</taxon>
        <taxon>Betaproteobacteria</taxon>
        <taxon>Nitrosomonadales</taxon>
        <taxon>Nitrosomonadaceae</taxon>
        <taxon>Nitrosomonas</taxon>
    </lineage>
</organism>
<keyword evidence="3" id="KW-1185">Reference proteome</keyword>
<reference evidence="2 4" key="3">
    <citation type="submission" date="2019-07" db="EMBL/GenBank/DDBJ databases">
        <title>Active sludge and wastewater microbial communities from Klosterneuburg, Austria.</title>
        <authorList>
            <person name="Wagner M."/>
        </authorList>
    </citation>
    <scope>NUCLEOTIDE SEQUENCE [LARGE SCALE GENOMIC DNA]</scope>
    <source>
        <strain evidence="2 4">Nm2</strain>
    </source>
</reference>